<gene>
    <name evidence="2" type="ORF">BP6252_08088</name>
</gene>
<organism evidence="2 3">
    <name type="scientific">Coleophoma cylindrospora</name>
    <dbReference type="NCBI Taxonomy" id="1849047"/>
    <lineage>
        <taxon>Eukaryota</taxon>
        <taxon>Fungi</taxon>
        <taxon>Dikarya</taxon>
        <taxon>Ascomycota</taxon>
        <taxon>Pezizomycotina</taxon>
        <taxon>Leotiomycetes</taxon>
        <taxon>Helotiales</taxon>
        <taxon>Dermateaceae</taxon>
        <taxon>Coleophoma</taxon>
    </lineage>
</organism>
<dbReference type="AlphaFoldDB" id="A0A3D8RBY0"/>
<feature type="compositionally biased region" description="Polar residues" evidence="1">
    <location>
        <begin position="26"/>
        <end position="36"/>
    </location>
</feature>
<evidence type="ECO:0000313" key="3">
    <source>
        <dbReference type="Proteomes" id="UP000256645"/>
    </source>
</evidence>
<comment type="caution">
    <text evidence="2">The sequence shown here is derived from an EMBL/GenBank/DDBJ whole genome shotgun (WGS) entry which is preliminary data.</text>
</comment>
<feature type="region of interest" description="Disordered" evidence="1">
    <location>
        <begin position="66"/>
        <end position="88"/>
    </location>
</feature>
<evidence type="ECO:0000256" key="1">
    <source>
        <dbReference type="SAM" id="MobiDB-lite"/>
    </source>
</evidence>
<feature type="compositionally biased region" description="Polar residues" evidence="1">
    <location>
        <begin position="9"/>
        <end position="18"/>
    </location>
</feature>
<name>A0A3D8RBY0_9HELO</name>
<accession>A0A3D8RBY0</accession>
<reference evidence="2 3" key="1">
    <citation type="journal article" date="2018" name="IMA Fungus">
        <title>IMA Genome-F 9: Draft genome sequence of Annulohypoxylon stygium, Aspergillus mulundensis, Berkeleyomyces basicola (syn. Thielaviopsis basicola), Ceratocystis smalleyi, two Cercospora beticola strains, Coleophoma cylindrospora, Fusarium fracticaudum, Phialophora cf. hyalina, and Morchella septimelata.</title>
        <authorList>
            <person name="Wingfield B.D."/>
            <person name="Bills G.F."/>
            <person name="Dong Y."/>
            <person name="Huang W."/>
            <person name="Nel W.J."/>
            <person name="Swalarsk-Parry B.S."/>
            <person name="Vaghefi N."/>
            <person name="Wilken P.M."/>
            <person name="An Z."/>
            <person name="de Beer Z.W."/>
            <person name="De Vos L."/>
            <person name="Chen L."/>
            <person name="Duong T.A."/>
            <person name="Gao Y."/>
            <person name="Hammerbacher A."/>
            <person name="Kikkert J.R."/>
            <person name="Li Y."/>
            <person name="Li H."/>
            <person name="Li K."/>
            <person name="Li Q."/>
            <person name="Liu X."/>
            <person name="Ma X."/>
            <person name="Naidoo K."/>
            <person name="Pethybridge S.J."/>
            <person name="Sun J."/>
            <person name="Steenkamp E.T."/>
            <person name="van der Nest M.A."/>
            <person name="van Wyk S."/>
            <person name="Wingfield M.J."/>
            <person name="Xiong C."/>
            <person name="Yue Q."/>
            <person name="Zhang X."/>
        </authorList>
    </citation>
    <scope>NUCLEOTIDE SEQUENCE [LARGE SCALE GENOMIC DNA]</scope>
    <source>
        <strain evidence="2 3">BP6252</strain>
    </source>
</reference>
<dbReference type="OrthoDB" id="3910171at2759"/>
<dbReference type="EMBL" id="PDLM01000008">
    <property type="protein sequence ID" value="RDW71525.1"/>
    <property type="molecule type" value="Genomic_DNA"/>
</dbReference>
<sequence length="255" mass="28499">MFEHFTFGAQAQTPSSLLQGVEPSPRDNSLPLSPTYSECPAEQATPLPAGISDLVKTFDNQNLTPENYFHSLPSPPLEIDDSPDHDEGMCLAEFNIPPPSSTSSPRSIAAKARAQTIQCRRLQRQLNVQLQSCTKHVRDISILVDQMVASETQCRVSSQPYKPAPLQPQNTTMPFIEVDLSGLNHDVPEEVDEDEGFVDGDYPDEDTFSIRRAHAPSGIRKHGFVKWKSSMESVGCNRVYSVPRMRKRNPTRHLR</sequence>
<feature type="region of interest" description="Disordered" evidence="1">
    <location>
        <begin position="1"/>
        <end position="44"/>
    </location>
</feature>
<dbReference type="Proteomes" id="UP000256645">
    <property type="component" value="Unassembled WGS sequence"/>
</dbReference>
<protein>
    <submittedName>
        <fullName evidence="2">Uncharacterized protein</fullName>
    </submittedName>
</protein>
<evidence type="ECO:0000313" key="2">
    <source>
        <dbReference type="EMBL" id="RDW71525.1"/>
    </source>
</evidence>
<proteinExistence type="predicted"/>
<keyword evidence="3" id="KW-1185">Reference proteome</keyword>